<organism evidence="3 4">
    <name type="scientific">Candidatus Berkelbacteria bacterium CG10_big_fil_rev_8_21_14_0_10_43_13</name>
    <dbReference type="NCBI Taxonomy" id="1974514"/>
    <lineage>
        <taxon>Bacteria</taxon>
        <taxon>Candidatus Berkelbacteria</taxon>
    </lineage>
</organism>
<sequence>MQTEHTFNGQRSGEKVLEVVASHPYVLYPSALRSAVVVALAIGLIMFFPSWTIFASVVIVVALIYLFRSIYCFKESVLIITDQRLFVVAQKGFFRRKITEIDLYKILDMTSETQGFAKTLLKYGDLLVRTAGAREDSALTITNIPDPYSVEQRIANLEGMKLNSR</sequence>
<name>A0A2H0W7E7_9BACT</name>
<dbReference type="Pfam" id="PF14470">
    <property type="entry name" value="bPH_3"/>
    <property type="match status" value="1"/>
</dbReference>
<evidence type="ECO:0000256" key="1">
    <source>
        <dbReference type="SAM" id="Phobius"/>
    </source>
</evidence>
<evidence type="ECO:0000313" key="4">
    <source>
        <dbReference type="Proteomes" id="UP000231382"/>
    </source>
</evidence>
<evidence type="ECO:0000313" key="3">
    <source>
        <dbReference type="EMBL" id="PIS08009.1"/>
    </source>
</evidence>
<keyword evidence="1" id="KW-1133">Transmembrane helix</keyword>
<accession>A0A2H0W7E7</accession>
<dbReference type="InterPro" id="IPR039519">
    <property type="entry name" value="YokE-like_PH"/>
</dbReference>
<keyword evidence="1" id="KW-0472">Membrane</keyword>
<gene>
    <name evidence="3" type="ORF">COT78_00465</name>
</gene>
<reference evidence="4" key="1">
    <citation type="submission" date="2017-09" db="EMBL/GenBank/DDBJ databases">
        <title>Depth-based differentiation of microbial function through sediment-hosted aquifers and enrichment of novel symbionts in the deep terrestrial subsurface.</title>
        <authorList>
            <person name="Probst A.J."/>
            <person name="Ladd B."/>
            <person name="Jarett J.K."/>
            <person name="Geller-Mcgrath D.E."/>
            <person name="Sieber C.M.K."/>
            <person name="Emerson J.B."/>
            <person name="Anantharaman K."/>
            <person name="Thomas B.C."/>
            <person name="Malmstrom R."/>
            <person name="Stieglmeier M."/>
            <person name="Klingl A."/>
            <person name="Woyke T."/>
            <person name="Ryan C.M."/>
            <person name="Banfield J.F."/>
        </authorList>
    </citation>
    <scope>NUCLEOTIDE SEQUENCE [LARGE SCALE GENOMIC DNA]</scope>
</reference>
<dbReference type="AlphaFoldDB" id="A0A2H0W7E7"/>
<dbReference type="PANTHER" id="PTHR37938:SF1">
    <property type="entry name" value="BLL0215 PROTEIN"/>
    <property type="match status" value="1"/>
</dbReference>
<dbReference type="PANTHER" id="PTHR37938">
    <property type="entry name" value="BLL0215 PROTEIN"/>
    <property type="match status" value="1"/>
</dbReference>
<protein>
    <recommendedName>
        <fullName evidence="2">YokE-like PH domain-containing protein</fullName>
    </recommendedName>
</protein>
<proteinExistence type="predicted"/>
<feature type="transmembrane region" description="Helical" evidence="1">
    <location>
        <begin position="34"/>
        <end position="67"/>
    </location>
</feature>
<dbReference type="Proteomes" id="UP000231382">
    <property type="component" value="Unassembled WGS sequence"/>
</dbReference>
<feature type="domain" description="YokE-like PH" evidence="2">
    <location>
        <begin position="74"/>
        <end position="117"/>
    </location>
</feature>
<dbReference type="EMBL" id="PEZW01000005">
    <property type="protein sequence ID" value="PIS08009.1"/>
    <property type="molecule type" value="Genomic_DNA"/>
</dbReference>
<evidence type="ECO:0000259" key="2">
    <source>
        <dbReference type="Pfam" id="PF14470"/>
    </source>
</evidence>
<keyword evidence="1" id="KW-0812">Transmembrane</keyword>
<comment type="caution">
    <text evidence="3">The sequence shown here is derived from an EMBL/GenBank/DDBJ whole genome shotgun (WGS) entry which is preliminary data.</text>
</comment>